<dbReference type="GO" id="GO:0009252">
    <property type="term" value="P:peptidoglycan biosynthetic process"/>
    <property type="evidence" value="ECO:0007669"/>
    <property type="project" value="UniProtKB-UniRule"/>
</dbReference>
<evidence type="ECO:0000313" key="9">
    <source>
        <dbReference type="Proteomes" id="UP000238081"/>
    </source>
</evidence>
<dbReference type="EC" id="4.2.2.29" evidence="7"/>
<reference evidence="8 9" key="1">
    <citation type="submission" date="2016-01" db="EMBL/GenBank/DDBJ databases">
        <title>Characterization of the Clostridium difficile lineages that are prevalent in Hong Kong and China.</title>
        <authorList>
            <person name="Kwok J.S.-L."/>
            <person name="Lam W.-Y."/>
            <person name="Ip M."/>
            <person name="Chan T.-F."/>
            <person name="Hawkey P.M."/>
            <person name="Tsui S.K.-W."/>
        </authorList>
    </citation>
    <scope>NUCLEOTIDE SEQUENCE [LARGE SCALE GENOMIC DNA]</scope>
    <source>
        <strain evidence="8 9">300064</strain>
    </source>
</reference>
<comment type="catalytic activity">
    <reaction evidence="7">
        <text>a peptidoglycan chain = a peptidoglycan chain with N-acetyl-1,6-anhydromuramyl-[peptide] at the reducing end + a peptidoglycan chain with N-acetylglucosamine at the non-reducing end.</text>
        <dbReference type="EC" id="4.2.2.29"/>
    </reaction>
</comment>
<dbReference type="RefSeq" id="WP_024038912.1">
    <property type="nucleotide sequence ID" value="NZ_CANCWB010000001.1"/>
</dbReference>
<evidence type="ECO:0000256" key="2">
    <source>
        <dbReference type="ARBA" id="ARBA00022692"/>
    </source>
</evidence>
<sequence>MKVNKKMKKIRIITLLFLFIAVITFTILYNGAISKPLKSNEKTVSVKVKAGDGFYDVLNRLDDEGKLHNKLLIKVKLSINKQNITLKEGTYEINSDVTLEQLIKDLQDDSYNINMIKVTIPEGYSVDEIAELMEEKGLCSKNEFIEAIKNYELPTFVEVNEKRRYNLEGFLYPDTYLIEMGTNANNIIDKMLERFNTAIKEIEKENNIVIKNEDIDKIITIASMIEKEASEDIDRPLISSVIYNRLEKGMKLQLDATVLYALGEHVDVVLNRHLEVDSPYNTYKYSGLPIGPIASPGIECIKAALLPAKTDNLYYILQKDGTHYFTKSYEDFLAKKKELGY</sequence>
<protein>
    <recommendedName>
        <fullName evidence="7">Endolytic murein transglycosylase</fullName>
        <ecNumber evidence="7">4.2.2.29</ecNumber>
    </recommendedName>
    <alternativeName>
        <fullName evidence="7">Peptidoglycan lytic transglycosylase</fullName>
    </alternativeName>
    <alternativeName>
        <fullName evidence="7">Peptidoglycan polymerization terminase</fullName>
    </alternativeName>
</protein>
<evidence type="ECO:0000256" key="1">
    <source>
        <dbReference type="ARBA" id="ARBA00022475"/>
    </source>
</evidence>
<dbReference type="NCBIfam" id="TIGR00247">
    <property type="entry name" value="endolytic transglycosylase MltG"/>
    <property type="match status" value="1"/>
</dbReference>
<keyword evidence="4 7" id="KW-0472">Membrane</keyword>
<evidence type="ECO:0000313" key="8">
    <source>
        <dbReference type="EMBL" id="PPV17023.1"/>
    </source>
</evidence>
<evidence type="ECO:0000256" key="4">
    <source>
        <dbReference type="ARBA" id="ARBA00023136"/>
    </source>
</evidence>
<keyword evidence="2 7" id="KW-0812">Transmembrane</keyword>
<comment type="caution">
    <text evidence="8">The sequence shown here is derived from an EMBL/GenBank/DDBJ whole genome shotgun (WGS) entry which is preliminary data.</text>
</comment>
<dbReference type="EMBL" id="LRDH01000056">
    <property type="protein sequence ID" value="PPV17023.1"/>
    <property type="molecule type" value="Genomic_DNA"/>
</dbReference>
<keyword evidence="6 7" id="KW-0961">Cell wall biogenesis/degradation</keyword>
<dbReference type="HAMAP" id="MF_02065">
    <property type="entry name" value="MltG"/>
    <property type="match status" value="1"/>
</dbReference>
<dbReference type="GO" id="GO:0008932">
    <property type="term" value="F:lytic endotransglycosylase activity"/>
    <property type="evidence" value="ECO:0007669"/>
    <property type="project" value="UniProtKB-UniRule"/>
</dbReference>
<dbReference type="PANTHER" id="PTHR30518:SF2">
    <property type="entry name" value="ENDOLYTIC MUREIN TRANSGLYCOSYLASE"/>
    <property type="match status" value="1"/>
</dbReference>
<name>A0A2S7FDN2_CLOBU</name>
<gene>
    <name evidence="7" type="primary">mltG</name>
    <name evidence="8" type="ORF">AWN73_09250</name>
</gene>
<keyword evidence="5 7" id="KW-0456">Lyase</keyword>
<dbReference type="Gene3D" id="3.30.1490.480">
    <property type="entry name" value="Endolytic murein transglycosylase"/>
    <property type="match status" value="2"/>
</dbReference>
<organism evidence="8 9">
    <name type="scientific">Clostridium butyricum</name>
    <dbReference type="NCBI Taxonomy" id="1492"/>
    <lineage>
        <taxon>Bacteria</taxon>
        <taxon>Bacillati</taxon>
        <taxon>Bacillota</taxon>
        <taxon>Clostridia</taxon>
        <taxon>Eubacteriales</taxon>
        <taxon>Clostridiaceae</taxon>
        <taxon>Clostridium</taxon>
    </lineage>
</organism>
<dbReference type="PANTHER" id="PTHR30518">
    <property type="entry name" value="ENDOLYTIC MUREIN TRANSGLYCOSYLASE"/>
    <property type="match status" value="1"/>
</dbReference>
<dbReference type="Pfam" id="PF02618">
    <property type="entry name" value="YceG"/>
    <property type="match status" value="1"/>
</dbReference>
<evidence type="ECO:0000256" key="6">
    <source>
        <dbReference type="ARBA" id="ARBA00023316"/>
    </source>
</evidence>
<dbReference type="InterPro" id="IPR003770">
    <property type="entry name" value="MLTG-like"/>
</dbReference>
<feature type="site" description="Important for catalytic activity" evidence="7">
    <location>
        <position position="228"/>
    </location>
</feature>
<evidence type="ECO:0000256" key="5">
    <source>
        <dbReference type="ARBA" id="ARBA00023239"/>
    </source>
</evidence>
<keyword evidence="1 7" id="KW-1003">Cell membrane</keyword>
<accession>A0A2S7FDN2</accession>
<dbReference type="Proteomes" id="UP000238081">
    <property type="component" value="Unassembled WGS sequence"/>
</dbReference>
<dbReference type="CDD" id="cd08010">
    <property type="entry name" value="MltG_like"/>
    <property type="match status" value="1"/>
</dbReference>
<keyword evidence="3 7" id="KW-1133">Transmembrane helix</keyword>
<dbReference type="GO" id="GO:0005886">
    <property type="term" value="C:plasma membrane"/>
    <property type="evidence" value="ECO:0007669"/>
    <property type="project" value="UniProtKB-SubCell"/>
</dbReference>
<comment type="subcellular location">
    <subcellularLocation>
        <location evidence="7">Cell membrane</location>
        <topology evidence="7">Single-pass membrane protein</topology>
    </subcellularLocation>
</comment>
<evidence type="ECO:0000256" key="7">
    <source>
        <dbReference type="HAMAP-Rule" id="MF_02065"/>
    </source>
</evidence>
<proteinExistence type="inferred from homology"/>
<comment type="similarity">
    <text evidence="7">Belongs to the transglycosylase MltG family.</text>
</comment>
<dbReference type="AlphaFoldDB" id="A0A2S7FDN2"/>
<dbReference type="GO" id="GO:0071555">
    <property type="term" value="P:cell wall organization"/>
    <property type="evidence" value="ECO:0007669"/>
    <property type="project" value="UniProtKB-KW"/>
</dbReference>
<comment type="function">
    <text evidence="7">Functions as a peptidoglycan terminase that cleaves nascent peptidoglycan strands endolytically to terminate their elongation.</text>
</comment>
<feature type="transmembrane region" description="Helical" evidence="7">
    <location>
        <begin position="12"/>
        <end position="32"/>
    </location>
</feature>
<evidence type="ECO:0000256" key="3">
    <source>
        <dbReference type="ARBA" id="ARBA00022989"/>
    </source>
</evidence>